<dbReference type="PANTHER" id="PTHR46502">
    <property type="entry name" value="C2 DOMAIN-CONTAINING"/>
    <property type="match status" value="1"/>
</dbReference>
<keyword evidence="1" id="KW-0479">Metal-binding</keyword>
<feature type="domain" description="C2" evidence="4">
    <location>
        <begin position="9"/>
        <end position="153"/>
    </location>
</feature>
<dbReference type="InterPro" id="IPR000008">
    <property type="entry name" value="C2_dom"/>
</dbReference>
<dbReference type="EMBL" id="LDAU01000066">
    <property type="protein sequence ID" value="KRX08280.1"/>
    <property type="molecule type" value="Genomic_DNA"/>
</dbReference>
<keyword evidence="3" id="KW-0106">Calcium</keyword>
<gene>
    <name evidence="5" type="ORF">PPERSA_01741</name>
</gene>
<dbReference type="Pfam" id="PF00168">
    <property type="entry name" value="C2"/>
    <property type="match status" value="2"/>
</dbReference>
<dbReference type="InterPro" id="IPR003409">
    <property type="entry name" value="MORN"/>
</dbReference>
<dbReference type="CDD" id="cd00030">
    <property type="entry name" value="C2"/>
    <property type="match status" value="2"/>
</dbReference>
<dbReference type="SUPFAM" id="SSF49562">
    <property type="entry name" value="C2 domain (Calcium/lipid-binding domain, CaLB)"/>
    <property type="match status" value="2"/>
</dbReference>
<accession>A0A0V0R285</accession>
<evidence type="ECO:0000259" key="4">
    <source>
        <dbReference type="PROSITE" id="PS50004"/>
    </source>
</evidence>
<name>A0A0V0R285_PSEPJ</name>
<organism evidence="5 6">
    <name type="scientific">Pseudocohnilembus persalinus</name>
    <name type="common">Ciliate</name>
    <dbReference type="NCBI Taxonomy" id="266149"/>
    <lineage>
        <taxon>Eukaryota</taxon>
        <taxon>Sar</taxon>
        <taxon>Alveolata</taxon>
        <taxon>Ciliophora</taxon>
        <taxon>Intramacronucleata</taxon>
        <taxon>Oligohymenophorea</taxon>
        <taxon>Scuticociliatia</taxon>
        <taxon>Philasterida</taxon>
        <taxon>Pseudocohnilembidae</taxon>
        <taxon>Pseudocohnilembus</taxon>
    </lineage>
</organism>
<dbReference type="OrthoDB" id="419768at2759"/>
<sequence>MGCGTSIEQHSKVNNKKKQFQNPCKGTVKINVKNAKILREFKSIGQPNPYVEIIYEQQKFQTKGNTKYLLYNYQTVIQKQIKVCMGGGSYPIWDQLFEFKKKTEEDIIYFNIFSKQIGSIDEFIGQGAIRKGYKETKKNVAKIFSKGKIIGLLNVEYYFEIQQSSIDHPIVSTPNTSGNLVVEPIKININQQIKQIYGNKANLYVLARVNNEQQQTKIDFKNNFSPEWDQKLVLKKSHKNSDLITLELWNFQTQYNDELIGIAYISISPVLIIGVGSYVQQPMLFLEDQKIGSVVFTLTFFTDEPEEYNKLQHFNILKNNQVQFLSDIPQSGQNQHKYQNGDDYEGEFLNKKKNGNGKCIYACQQIYDGYWKDDLWHGQGSLQVGELNIQGTWQNGIMNGFFIIKWGEDLQFQGIFQQNKPEGNCRWIIDQNKTLNCYYKQGYQEMYMGILQNWGTFQILNSHTNEVVWSSNPQLDQTNYIS</sequence>
<dbReference type="PANTHER" id="PTHR46502:SF2">
    <property type="entry name" value="16 KDA PHLOEM PROTEIN 2"/>
    <property type="match status" value="1"/>
</dbReference>
<evidence type="ECO:0000313" key="6">
    <source>
        <dbReference type="Proteomes" id="UP000054937"/>
    </source>
</evidence>
<keyword evidence="6" id="KW-1185">Reference proteome</keyword>
<dbReference type="Gene3D" id="2.20.110.10">
    <property type="entry name" value="Histone H3 K4-specific methyltransferase SET7/9 N-terminal domain"/>
    <property type="match status" value="1"/>
</dbReference>
<evidence type="ECO:0000313" key="5">
    <source>
        <dbReference type="EMBL" id="KRX08280.1"/>
    </source>
</evidence>
<dbReference type="Gene3D" id="2.60.40.150">
    <property type="entry name" value="C2 domain"/>
    <property type="match status" value="2"/>
</dbReference>
<dbReference type="InParanoid" id="A0A0V0R285"/>
<evidence type="ECO:0000256" key="1">
    <source>
        <dbReference type="ARBA" id="ARBA00022723"/>
    </source>
</evidence>
<dbReference type="InterPro" id="IPR035892">
    <property type="entry name" value="C2_domain_sf"/>
</dbReference>
<dbReference type="SUPFAM" id="SSF82185">
    <property type="entry name" value="Histone H3 K4-specific methyltransferase SET7/9 N-terminal domain"/>
    <property type="match status" value="1"/>
</dbReference>
<evidence type="ECO:0000256" key="3">
    <source>
        <dbReference type="ARBA" id="ARBA00022837"/>
    </source>
</evidence>
<evidence type="ECO:0000256" key="2">
    <source>
        <dbReference type="ARBA" id="ARBA00022737"/>
    </source>
</evidence>
<dbReference type="AlphaFoldDB" id="A0A0V0R285"/>
<feature type="domain" description="C2" evidence="4">
    <location>
        <begin position="165"/>
        <end position="283"/>
    </location>
</feature>
<keyword evidence="2" id="KW-0677">Repeat</keyword>
<comment type="caution">
    <text evidence="5">The sequence shown here is derived from an EMBL/GenBank/DDBJ whole genome shotgun (WGS) entry which is preliminary data.</text>
</comment>
<dbReference type="PROSITE" id="PS50004">
    <property type="entry name" value="C2"/>
    <property type="match status" value="2"/>
</dbReference>
<dbReference type="GO" id="GO:0046872">
    <property type="term" value="F:metal ion binding"/>
    <property type="evidence" value="ECO:0007669"/>
    <property type="project" value="UniProtKB-KW"/>
</dbReference>
<reference evidence="5 6" key="1">
    <citation type="journal article" date="2015" name="Sci. Rep.">
        <title>Genome of the facultative scuticociliatosis pathogen Pseudocohnilembus persalinus provides insight into its virulence through horizontal gene transfer.</title>
        <authorList>
            <person name="Xiong J."/>
            <person name="Wang G."/>
            <person name="Cheng J."/>
            <person name="Tian M."/>
            <person name="Pan X."/>
            <person name="Warren A."/>
            <person name="Jiang C."/>
            <person name="Yuan D."/>
            <person name="Miao W."/>
        </authorList>
    </citation>
    <scope>NUCLEOTIDE SEQUENCE [LARGE SCALE GENOMIC DNA]</scope>
    <source>
        <strain evidence="5">36N120E</strain>
    </source>
</reference>
<dbReference type="SMART" id="SM00239">
    <property type="entry name" value="C2"/>
    <property type="match status" value="2"/>
</dbReference>
<proteinExistence type="predicted"/>
<dbReference type="Pfam" id="PF02493">
    <property type="entry name" value="MORN"/>
    <property type="match status" value="3"/>
</dbReference>
<protein>
    <submittedName>
        <fullName evidence="5">C2 domain</fullName>
    </submittedName>
</protein>
<dbReference type="Proteomes" id="UP000054937">
    <property type="component" value="Unassembled WGS sequence"/>
</dbReference>